<dbReference type="Pfam" id="PF03641">
    <property type="entry name" value="Lysine_decarbox"/>
    <property type="match status" value="1"/>
</dbReference>
<keyword evidence="3" id="KW-1185">Reference proteome</keyword>
<dbReference type="InterPro" id="IPR005269">
    <property type="entry name" value="LOG"/>
</dbReference>
<dbReference type="GO" id="GO:0005829">
    <property type="term" value="C:cytosol"/>
    <property type="evidence" value="ECO:0007669"/>
    <property type="project" value="TreeGrafter"/>
</dbReference>
<dbReference type="FunFam" id="3.40.50.450:FF:000011">
    <property type="entry name" value="TIGR00730 family Rossman fold protein"/>
    <property type="match status" value="1"/>
</dbReference>
<comment type="catalytic activity">
    <reaction evidence="1">
        <text>9-ribosyl-trans-zeatin 5'-phosphate + H2O = trans-zeatin + D-ribose 5-phosphate</text>
        <dbReference type="Rhea" id="RHEA:48564"/>
        <dbReference type="ChEBI" id="CHEBI:15377"/>
        <dbReference type="ChEBI" id="CHEBI:16522"/>
        <dbReference type="ChEBI" id="CHEBI:78346"/>
        <dbReference type="ChEBI" id="CHEBI:87947"/>
        <dbReference type="EC" id="3.2.2.n1"/>
    </reaction>
</comment>
<dbReference type="GO" id="GO:0102682">
    <property type="term" value="F:cytokinin riboside 5'-monophosphate phosphoribohydrolase activity"/>
    <property type="evidence" value="ECO:0007669"/>
    <property type="project" value="RHEA"/>
</dbReference>
<dbReference type="EC" id="3.2.2.n1" evidence="1"/>
<dbReference type="AlphaFoldDB" id="A0A542ZRE3"/>
<accession>A0A542ZRE3</accession>
<comment type="catalytic activity">
    <reaction evidence="1">
        <text>N(6)-(dimethylallyl)adenosine 5'-phosphate + H2O = N(6)-dimethylallyladenine + D-ribose 5-phosphate</text>
        <dbReference type="Rhea" id="RHEA:48560"/>
        <dbReference type="ChEBI" id="CHEBI:15377"/>
        <dbReference type="ChEBI" id="CHEBI:17660"/>
        <dbReference type="ChEBI" id="CHEBI:57526"/>
        <dbReference type="ChEBI" id="CHEBI:78346"/>
        <dbReference type="EC" id="3.2.2.n1"/>
    </reaction>
</comment>
<keyword evidence="1" id="KW-0203">Cytokinin biosynthesis</keyword>
<dbReference type="OrthoDB" id="9801098at2"/>
<gene>
    <name evidence="2" type="ORF">FB460_0715</name>
</gene>
<dbReference type="PANTHER" id="PTHR43393">
    <property type="entry name" value="CYTOKININ RIBOSIDE 5'-MONOPHOSPHATE PHOSPHORIBOHYDROLASE"/>
    <property type="match status" value="1"/>
</dbReference>
<name>A0A542ZRE3_9ACTN</name>
<keyword evidence="1" id="KW-0378">Hydrolase</keyword>
<protein>
    <recommendedName>
        <fullName evidence="1">Cytokinin riboside 5'-monophosphate phosphoribohydrolase</fullName>
        <ecNumber evidence="1">3.2.2.n1</ecNumber>
    </recommendedName>
</protein>
<proteinExistence type="inferred from homology"/>
<dbReference type="NCBIfam" id="TIGR00730">
    <property type="entry name" value="Rossman fold protein, TIGR00730 family"/>
    <property type="match status" value="1"/>
</dbReference>
<dbReference type="RefSeq" id="WP_142092704.1">
    <property type="nucleotide sequence ID" value="NZ_BAAAMD010000001.1"/>
</dbReference>
<comment type="similarity">
    <text evidence="1">Belongs to the LOG family.</text>
</comment>
<dbReference type="InterPro" id="IPR031100">
    <property type="entry name" value="LOG_fam"/>
</dbReference>
<dbReference type="EMBL" id="VFOR01000001">
    <property type="protein sequence ID" value="TQL62923.1"/>
    <property type="molecule type" value="Genomic_DNA"/>
</dbReference>
<dbReference type="PANTHER" id="PTHR43393:SF2">
    <property type="entry name" value="CYTOKININ RIBOSIDE 5'-MONOPHOSPHATE PHOSPHORIBOHYDROLASE"/>
    <property type="match status" value="1"/>
</dbReference>
<dbReference type="SUPFAM" id="SSF102405">
    <property type="entry name" value="MCP/YpsA-like"/>
    <property type="match status" value="1"/>
</dbReference>
<sequence length="244" mass="27039">MSAESRRHRHRQGPVLRAGDMVLPTTTDQRLLASRGDVAWVHEDPWRVMRIQSEFVEGFGELAELGPAVSIFGSARTPPDDPIYATAEELARKFVQARFGVITGGGPGVMEAANKGAYEADGVSVGLGIELPFETGMNEYVTLGINFRYFFVRKMMFMKYSQGFVVMPGGFGTLDEMFEGLTLAQTGKLDHRFVLFGSDYWTPLVDWLRDSVLEAGNISAKDFDLFHVTDDIDDAVRVLVADNS</sequence>
<dbReference type="Gene3D" id="3.40.50.450">
    <property type="match status" value="1"/>
</dbReference>
<comment type="caution">
    <text evidence="2">The sequence shown here is derived from an EMBL/GenBank/DDBJ whole genome shotgun (WGS) entry which is preliminary data.</text>
</comment>
<organism evidence="2 3">
    <name type="scientific">Propioniferax innocua</name>
    <dbReference type="NCBI Taxonomy" id="1753"/>
    <lineage>
        <taxon>Bacteria</taxon>
        <taxon>Bacillati</taxon>
        <taxon>Actinomycetota</taxon>
        <taxon>Actinomycetes</taxon>
        <taxon>Propionibacteriales</taxon>
        <taxon>Propionibacteriaceae</taxon>
        <taxon>Propioniferax</taxon>
    </lineage>
</organism>
<dbReference type="GO" id="GO:0009691">
    <property type="term" value="P:cytokinin biosynthetic process"/>
    <property type="evidence" value="ECO:0007669"/>
    <property type="project" value="UniProtKB-UniRule"/>
</dbReference>
<evidence type="ECO:0000256" key="1">
    <source>
        <dbReference type="RuleBase" id="RU363015"/>
    </source>
</evidence>
<dbReference type="Proteomes" id="UP000316196">
    <property type="component" value="Unassembled WGS sequence"/>
</dbReference>
<reference evidence="2 3" key="1">
    <citation type="submission" date="2019-06" db="EMBL/GenBank/DDBJ databases">
        <title>Sequencing the genomes of 1000 actinobacteria strains.</title>
        <authorList>
            <person name="Klenk H.-P."/>
        </authorList>
    </citation>
    <scope>NUCLEOTIDE SEQUENCE [LARGE SCALE GENOMIC DNA]</scope>
    <source>
        <strain evidence="2 3">DSM 8251</strain>
    </source>
</reference>
<dbReference type="InterPro" id="IPR052341">
    <property type="entry name" value="LOG_family_nucleotidases"/>
</dbReference>
<evidence type="ECO:0000313" key="3">
    <source>
        <dbReference type="Proteomes" id="UP000316196"/>
    </source>
</evidence>
<evidence type="ECO:0000313" key="2">
    <source>
        <dbReference type="EMBL" id="TQL62923.1"/>
    </source>
</evidence>